<evidence type="ECO:0000313" key="2">
    <source>
        <dbReference type="EMBL" id="MBH8556824.1"/>
    </source>
</evidence>
<sequence length="132" mass="14194">MSLSTCLILSKSRAFLKLFLAILVIATGTIAGCADSCNGSIETTVLFAKPGPKGVGRNIYVDVVNKPDLGIKQTLMYEGKEFGTFNHVVIINDPTSRYASNRTICFSKFEKNAAETGGDLTEEGLPEITVTQ</sequence>
<dbReference type="Proteomes" id="UP000625631">
    <property type="component" value="Unassembled WGS sequence"/>
</dbReference>
<dbReference type="EMBL" id="JAEDAE010000001">
    <property type="protein sequence ID" value="MBH8556824.1"/>
    <property type="molecule type" value="Genomic_DNA"/>
</dbReference>
<keyword evidence="1" id="KW-0732">Signal</keyword>
<protein>
    <submittedName>
        <fullName evidence="2">Uncharacterized protein</fullName>
    </submittedName>
</protein>
<accession>A0ABS0Q3E8</accession>
<proteinExistence type="predicted"/>
<reference evidence="2 3" key="1">
    <citation type="submission" date="2020-12" db="EMBL/GenBank/DDBJ databases">
        <title>Hymenobacter sp.</title>
        <authorList>
            <person name="Kim M.K."/>
        </authorList>
    </citation>
    <scope>NUCLEOTIDE SEQUENCE [LARGE SCALE GENOMIC DNA]</scope>
    <source>
        <strain evidence="2 3">BT442</strain>
    </source>
</reference>
<dbReference type="RefSeq" id="WP_213019004.1">
    <property type="nucleotide sequence ID" value="NZ_JAEDAE010000001.1"/>
</dbReference>
<name>A0ABS0Q3E8_9BACT</name>
<comment type="caution">
    <text evidence="2">The sequence shown here is derived from an EMBL/GenBank/DDBJ whole genome shotgun (WGS) entry which is preliminary data.</text>
</comment>
<evidence type="ECO:0000256" key="1">
    <source>
        <dbReference type="SAM" id="SignalP"/>
    </source>
</evidence>
<gene>
    <name evidence="2" type="ORF">I7X13_02125</name>
</gene>
<evidence type="ECO:0000313" key="3">
    <source>
        <dbReference type="Proteomes" id="UP000625631"/>
    </source>
</evidence>
<organism evidence="2 3">
    <name type="scientific">Hymenobacter negativus</name>
    <dbReference type="NCBI Taxonomy" id="2795026"/>
    <lineage>
        <taxon>Bacteria</taxon>
        <taxon>Pseudomonadati</taxon>
        <taxon>Bacteroidota</taxon>
        <taxon>Cytophagia</taxon>
        <taxon>Cytophagales</taxon>
        <taxon>Hymenobacteraceae</taxon>
        <taxon>Hymenobacter</taxon>
    </lineage>
</organism>
<feature type="signal peptide" evidence="1">
    <location>
        <begin position="1"/>
        <end position="26"/>
    </location>
</feature>
<feature type="chain" id="PRO_5046148248" evidence="1">
    <location>
        <begin position="27"/>
        <end position="132"/>
    </location>
</feature>
<keyword evidence="3" id="KW-1185">Reference proteome</keyword>